<reference evidence="5 6" key="1">
    <citation type="journal article" date="2016" name="Nat. Commun.">
        <title>Thousands of microbial genomes shed light on interconnected biogeochemical processes in an aquifer system.</title>
        <authorList>
            <person name="Anantharaman K."/>
            <person name="Brown C.T."/>
            <person name="Hug L.A."/>
            <person name="Sharon I."/>
            <person name="Castelle C.J."/>
            <person name="Probst A.J."/>
            <person name="Thomas B.C."/>
            <person name="Singh A."/>
            <person name="Wilkins M.J."/>
            <person name="Karaoz U."/>
            <person name="Brodie E.L."/>
            <person name="Williams K.H."/>
            <person name="Hubbard S.S."/>
            <person name="Banfield J.F."/>
        </authorList>
    </citation>
    <scope>NUCLEOTIDE SEQUENCE [LARGE SCALE GENOMIC DNA]</scope>
</reference>
<dbReference type="PANTHER" id="PTHR10159:SF519">
    <property type="entry name" value="DUAL SPECIFICITY PROTEIN PHOSPHATASE MPK3"/>
    <property type="match status" value="1"/>
</dbReference>
<evidence type="ECO:0008006" key="7">
    <source>
        <dbReference type="Google" id="ProtNLM"/>
    </source>
</evidence>
<dbReference type="AlphaFoldDB" id="A0A1G2K322"/>
<dbReference type="PANTHER" id="PTHR10159">
    <property type="entry name" value="DUAL SPECIFICITY PROTEIN PHOSPHATASE"/>
    <property type="match status" value="1"/>
</dbReference>
<evidence type="ECO:0000259" key="3">
    <source>
        <dbReference type="PROSITE" id="PS50054"/>
    </source>
</evidence>
<evidence type="ECO:0000256" key="2">
    <source>
        <dbReference type="ARBA" id="ARBA00022912"/>
    </source>
</evidence>
<evidence type="ECO:0000313" key="6">
    <source>
        <dbReference type="Proteomes" id="UP000177152"/>
    </source>
</evidence>
<dbReference type="GO" id="GO:0008330">
    <property type="term" value="F:protein tyrosine/threonine phosphatase activity"/>
    <property type="evidence" value="ECO:0007669"/>
    <property type="project" value="TreeGrafter"/>
</dbReference>
<feature type="domain" description="Tyrosine specific protein phosphatases" evidence="4">
    <location>
        <begin position="73"/>
        <end position="123"/>
    </location>
</feature>
<dbReference type="EMBL" id="MHQC01000050">
    <property type="protein sequence ID" value="OGZ93806.1"/>
    <property type="molecule type" value="Genomic_DNA"/>
</dbReference>
<dbReference type="InterPro" id="IPR000340">
    <property type="entry name" value="Dual-sp_phosphatase_cat-dom"/>
</dbReference>
<dbReference type="GO" id="GO:0033550">
    <property type="term" value="F:MAP kinase tyrosine phosphatase activity"/>
    <property type="evidence" value="ECO:0007669"/>
    <property type="project" value="TreeGrafter"/>
</dbReference>
<evidence type="ECO:0000313" key="5">
    <source>
        <dbReference type="EMBL" id="OGZ93806.1"/>
    </source>
</evidence>
<evidence type="ECO:0000256" key="1">
    <source>
        <dbReference type="ARBA" id="ARBA00022801"/>
    </source>
</evidence>
<dbReference type="CDD" id="cd14498">
    <property type="entry name" value="DSP"/>
    <property type="match status" value="1"/>
</dbReference>
<keyword evidence="2" id="KW-0904">Protein phosphatase</keyword>
<dbReference type="InterPro" id="IPR029021">
    <property type="entry name" value="Prot-tyrosine_phosphatase-like"/>
</dbReference>
<dbReference type="PROSITE" id="PS50056">
    <property type="entry name" value="TYR_PHOSPHATASE_2"/>
    <property type="match status" value="1"/>
</dbReference>
<dbReference type="PROSITE" id="PS50054">
    <property type="entry name" value="TYR_PHOSPHATASE_DUAL"/>
    <property type="match status" value="1"/>
</dbReference>
<dbReference type="GO" id="GO:0005737">
    <property type="term" value="C:cytoplasm"/>
    <property type="evidence" value="ECO:0007669"/>
    <property type="project" value="TreeGrafter"/>
</dbReference>
<evidence type="ECO:0000259" key="4">
    <source>
        <dbReference type="PROSITE" id="PS50056"/>
    </source>
</evidence>
<organism evidence="5 6">
    <name type="scientific">Candidatus Sungbacteria bacterium RIFCSPHIGHO2_01_FULL_47_32</name>
    <dbReference type="NCBI Taxonomy" id="1802264"/>
    <lineage>
        <taxon>Bacteria</taxon>
        <taxon>Candidatus Sungiibacteriota</taxon>
    </lineage>
</organism>
<accession>A0A1G2K322</accession>
<dbReference type="Gene3D" id="3.90.190.10">
    <property type="entry name" value="Protein tyrosine phosphatase superfamily"/>
    <property type="match status" value="1"/>
</dbReference>
<dbReference type="InterPro" id="IPR000387">
    <property type="entry name" value="Tyr_Pase_dom"/>
</dbReference>
<gene>
    <name evidence="5" type="ORF">A2633_05010</name>
</gene>
<proteinExistence type="predicted"/>
<dbReference type="GO" id="GO:0017017">
    <property type="term" value="F:MAP kinase tyrosine/serine/threonine phosphatase activity"/>
    <property type="evidence" value="ECO:0007669"/>
    <property type="project" value="TreeGrafter"/>
</dbReference>
<dbReference type="InterPro" id="IPR016130">
    <property type="entry name" value="Tyr_Pase_AS"/>
</dbReference>
<dbReference type="SMART" id="SM00195">
    <property type="entry name" value="DSPc"/>
    <property type="match status" value="1"/>
</dbReference>
<name>A0A1G2K322_9BACT</name>
<keyword evidence="1" id="KW-0378">Hydrolase</keyword>
<dbReference type="PROSITE" id="PS00383">
    <property type="entry name" value="TYR_PHOSPHATASE_1"/>
    <property type="match status" value="1"/>
</dbReference>
<dbReference type="Proteomes" id="UP000177152">
    <property type="component" value="Unassembled WGS sequence"/>
</dbReference>
<sequence length="177" mass="19925">MARSVISKITDTLYLGNATTASNPKILREFGIMRIVSVTNEPLHRPPHAFCAQNGIAQIIYPIPDAVFEDPNGNLVKAAFPWVKDAAEKNERVFVHCRAGVSRSASFVITYLMWMGLDFDSALLHTFTAHPYAAPLPEVLQSFLTLLGKESLPLYYPPYSALRREQPWFIEYITQNP</sequence>
<protein>
    <recommendedName>
        <fullName evidence="7">Tyrosine specific protein phosphatases domain-containing protein</fullName>
    </recommendedName>
</protein>
<feature type="domain" description="Tyrosine-protein phosphatase" evidence="3">
    <location>
        <begin position="5"/>
        <end position="152"/>
    </location>
</feature>
<comment type="caution">
    <text evidence="5">The sequence shown here is derived from an EMBL/GenBank/DDBJ whole genome shotgun (WGS) entry which is preliminary data.</text>
</comment>
<dbReference type="InterPro" id="IPR020422">
    <property type="entry name" value="TYR_PHOSPHATASE_DUAL_dom"/>
</dbReference>
<dbReference type="Pfam" id="PF00782">
    <property type="entry name" value="DSPc"/>
    <property type="match status" value="1"/>
</dbReference>
<dbReference type="SUPFAM" id="SSF52799">
    <property type="entry name" value="(Phosphotyrosine protein) phosphatases II"/>
    <property type="match status" value="1"/>
</dbReference>